<evidence type="ECO:0000313" key="3">
    <source>
        <dbReference type="Proteomes" id="UP000313988"/>
    </source>
</evidence>
<dbReference type="OrthoDB" id="880456at2"/>
<sequence>MTSTMWTGSGREGVGMKVTASVWIDRPVGEVYALIATPAHDPLWREGLLKMSADQPGPVQDGMITTDVLTFLGTVHTTRCVVSQVREGSSYQFRSVEGATAVRGSRLTVAEAGGTRFVGTLELGLTGALRLASPLLKLLSRQRFGRELARLKRHLEAQSAGQRSSLASLP</sequence>
<dbReference type="Gene3D" id="3.30.530.20">
    <property type="match status" value="1"/>
</dbReference>
<dbReference type="Proteomes" id="UP000313988">
    <property type="component" value="Unassembled WGS sequence"/>
</dbReference>
<reference evidence="1 4" key="2">
    <citation type="submission" date="2020-08" db="EMBL/GenBank/DDBJ databases">
        <title>Genomic Encyclopedia of Type Strains, Phase IV (KMG-IV): sequencing the most valuable type-strain genomes for metagenomic binning, comparative biology and taxonomic classification.</title>
        <authorList>
            <person name="Goeker M."/>
        </authorList>
    </citation>
    <scope>NUCLEOTIDE SEQUENCE [LARGE SCALE GENOMIC DNA]</scope>
    <source>
        <strain evidence="1 4">DSM 12027</strain>
    </source>
</reference>
<evidence type="ECO:0008006" key="5">
    <source>
        <dbReference type="Google" id="ProtNLM"/>
    </source>
</evidence>
<dbReference type="SUPFAM" id="SSF55961">
    <property type="entry name" value="Bet v1-like"/>
    <property type="match status" value="1"/>
</dbReference>
<name>A0A5C4YBW3_9DEIO</name>
<dbReference type="InterPro" id="IPR019587">
    <property type="entry name" value="Polyketide_cyclase/dehydratase"/>
</dbReference>
<accession>A0A5C4YBW3</accession>
<proteinExistence type="predicted"/>
<dbReference type="EMBL" id="JACHEW010000002">
    <property type="protein sequence ID" value="MBB6015399.1"/>
    <property type="molecule type" value="Genomic_DNA"/>
</dbReference>
<evidence type="ECO:0000313" key="4">
    <source>
        <dbReference type="Proteomes" id="UP000629870"/>
    </source>
</evidence>
<dbReference type="EMBL" id="VDMO01000001">
    <property type="protein sequence ID" value="TNM72914.1"/>
    <property type="molecule type" value="Genomic_DNA"/>
</dbReference>
<evidence type="ECO:0000313" key="2">
    <source>
        <dbReference type="EMBL" id="TNM72914.1"/>
    </source>
</evidence>
<dbReference type="AlphaFoldDB" id="A0A5C4YBW3"/>
<protein>
    <recommendedName>
        <fullName evidence="5">SRPBCC family protein</fullName>
    </recommendedName>
</protein>
<keyword evidence="4" id="KW-1185">Reference proteome</keyword>
<gene>
    <name evidence="2" type="ORF">FHR04_00335</name>
    <name evidence="1" type="ORF">HNQ04_000628</name>
</gene>
<dbReference type="Pfam" id="PF10604">
    <property type="entry name" value="Polyketide_cyc2"/>
    <property type="match status" value="1"/>
</dbReference>
<reference evidence="2 3" key="1">
    <citation type="submission" date="2019-06" db="EMBL/GenBank/DDBJ databases">
        <title>Genome sequence of Deinococcus radiopugnans ATCC 19172.</title>
        <authorList>
            <person name="Maclea K.S."/>
            <person name="Maynard C.R."/>
        </authorList>
    </citation>
    <scope>NUCLEOTIDE SEQUENCE [LARGE SCALE GENOMIC DNA]</scope>
    <source>
        <strain evidence="2 3">ATCC 19172</strain>
    </source>
</reference>
<dbReference type="RefSeq" id="WP_139399796.1">
    <property type="nucleotide sequence ID" value="NZ_JACHEW010000002.1"/>
</dbReference>
<comment type="caution">
    <text evidence="2">The sequence shown here is derived from an EMBL/GenBank/DDBJ whole genome shotgun (WGS) entry which is preliminary data.</text>
</comment>
<dbReference type="InterPro" id="IPR023393">
    <property type="entry name" value="START-like_dom_sf"/>
</dbReference>
<evidence type="ECO:0000313" key="1">
    <source>
        <dbReference type="EMBL" id="MBB6015399.1"/>
    </source>
</evidence>
<dbReference type="Proteomes" id="UP000629870">
    <property type="component" value="Unassembled WGS sequence"/>
</dbReference>
<organism evidence="2 3">
    <name type="scientific">Deinococcus radiopugnans ATCC 19172</name>
    <dbReference type="NCBI Taxonomy" id="585398"/>
    <lineage>
        <taxon>Bacteria</taxon>
        <taxon>Thermotogati</taxon>
        <taxon>Deinococcota</taxon>
        <taxon>Deinococci</taxon>
        <taxon>Deinococcales</taxon>
        <taxon>Deinococcaceae</taxon>
        <taxon>Deinococcus</taxon>
    </lineage>
</organism>